<name>A0A8I3AI03_VERLO</name>
<feature type="domain" description="EthD" evidence="2">
    <location>
        <begin position="19"/>
        <end position="92"/>
    </location>
</feature>
<dbReference type="NCBIfam" id="TIGR02118">
    <property type="entry name" value="EthD family reductase"/>
    <property type="match status" value="1"/>
</dbReference>
<gene>
    <name evidence="3" type="ORF">HYQ45_018024</name>
</gene>
<dbReference type="Gene3D" id="3.30.70.100">
    <property type="match status" value="1"/>
</dbReference>
<comment type="caution">
    <text evidence="3">The sequence shown here is derived from an EMBL/GenBank/DDBJ whole genome shotgun (WGS) entry which is preliminary data.</text>
</comment>
<evidence type="ECO:0000256" key="1">
    <source>
        <dbReference type="ARBA" id="ARBA00005986"/>
    </source>
</evidence>
<dbReference type="PANTHER" id="PTHR40260:SF2">
    <property type="entry name" value="BLR8190 PROTEIN"/>
    <property type="match status" value="1"/>
</dbReference>
<dbReference type="GO" id="GO:0016491">
    <property type="term" value="F:oxidoreductase activity"/>
    <property type="evidence" value="ECO:0007669"/>
    <property type="project" value="InterPro"/>
</dbReference>
<proteinExistence type="inferred from homology"/>
<dbReference type="Pfam" id="PF07110">
    <property type="entry name" value="EthD"/>
    <property type="match status" value="1"/>
</dbReference>
<accession>A0A8I3AI03</accession>
<protein>
    <recommendedName>
        <fullName evidence="2">EthD domain-containing protein</fullName>
    </recommendedName>
</protein>
<dbReference type="EMBL" id="JAEMWZ010000662">
    <property type="protein sequence ID" value="KAG7108632.1"/>
    <property type="molecule type" value="Genomic_DNA"/>
</dbReference>
<sequence length="109" mass="12313">MSITLTFLYPNDADATHDLEYYKNFHMPLMQKHWAKYGLKRWTVSELLPNTDGSPVPYVFYGVIELESAEQLQAAFADAAGDEMANDVKNYTSVKPAVLVGKIVRDVQL</sequence>
<dbReference type="OrthoDB" id="4892971at2759"/>
<organism evidence="3 4">
    <name type="scientific">Verticillium longisporum</name>
    <name type="common">Verticillium dahliae var. longisporum</name>
    <dbReference type="NCBI Taxonomy" id="100787"/>
    <lineage>
        <taxon>Eukaryota</taxon>
        <taxon>Fungi</taxon>
        <taxon>Dikarya</taxon>
        <taxon>Ascomycota</taxon>
        <taxon>Pezizomycotina</taxon>
        <taxon>Sordariomycetes</taxon>
        <taxon>Hypocreomycetidae</taxon>
        <taxon>Glomerellales</taxon>
        <taxon>Plectosphaerellaceae</taxon>
        <taxon>Verticillium</taxon>
    </lineage>
</organism>
<evidence type="ECO:0000313" key="4">
    <source>
        <dbReference type="Proteomes" id="UP000689129"/>
    </source>
</evidence>
<dbReference type="AlphaFoldDB" id="A0A8I3AI03"/>
<dbReference type="SUPFAM" id="SSF54909">
    <property type="entry name" value="Dimeric alpha+beta barrel"/>
    <property type="match status" value="1"/>
</dbReference>
<dbReference type="PANTHER" id="PTHR40260">
    <property type="entry name" value="BLR8190 PROTEIN"/>
    <property type="match status" value="1"/>
</dbReference>
<evidence type="ECO:0000259" key="2">
    <source>
        <dbReference type="Pfam" id="PF07110"/>
    </source>
</evidence>
<dbReference type="InterPro" id="IPR011008">
    <property type="entry name" value="Dimeric_a/b-barrel"/>
</dbReference>
<dbReference type="InterPro" id="IPR009799">
    <property type="entry name" value="EthD_dom"/>
</dbReference>
<evidence type="ECO:0000313" key="3">
    <source>
        <dbReference type="EMBL" id="KAG7108632.1"/>
    </source>
</evidence>
<comment type="similarity">
    <text evidence="1">Belongs to the tpcK family.</text>
</comment>
<dbReference type="Proteomes" id="UP000689129">
    <property type="component" value="Unassembled WGS sequence"/>
</dbReference>
<reference evidence="3" key="1">
    <citation type="journal article" date="2021" name="Mol. Plant Pathol.">
        <title>A 20-kb lineage-specific genomic region tames virulence in pathogenic amphidiploid Verticillium longisporum.</title>
        <authorList>
            <person name="Harting R."/>
            <person name="Starke J."/>
            <person name="Kusch H."/>
            <person name="Poggeler S."/>
            <person name="Maurus I."/>
            <person name="Schluter R."/>
            <person name="Landesfeind M."/>
            <person name="Bulla I."/>
            <person name="Nowrousian M."/>
            <person name="de Jonge R."/>
            <person name="Stahlhut G."/>
            <person name="Hoff K.J."/>
            <person name="Asshauer K.P."/>
            <person name="Thurmer A."/>
            <person name="Stanke M."/>
            <person name="Daniel R."/>
            <person name="Morgenstern B."/>
            <person name="Thomma B.P.H.J."/>
            <person name="Kronstad J.W."/>
            <person name="Braus-Stromeyer S.A."/>
            <person name="Braus G.H."/>
        </authorList>
    </citation>
    <scope>NUCLEOTIDE SEQUENCE</scope>
    <source>
        <strain evidence="3">Vl32</strain>
    </source>
</reference>